<dbReference type="AlphaFoldDB" id="A0A4R2B773"/>
<feature type="domain" description="Glycosyltransferase GT-D fold" evidence="1">
    <location>
        <begin position="53"/>
        <end position="275"/>
    </location>
</feature>
<reference evidence="2 3" key="1">
    <citation type="journal article" date="2015" name="Stand. Genomic Sci.">
        <title>Genomic Encyclopedia of Bacterial and Archaeal Type Strains, Phase III: the genomes of soil and plant-associated and newly described type strains.</title>
        <authorList>
            <person name="Whitman W.B."/>
            <person name="Woyke T."/>
            <person name="Klenk H.P."/>
            <person name="Zhou Y."/>
            <person name="Lilburn T.G."/>
            <person name="Beck B.J."/>
            <person name="De Vos P."/>
            <person name="Vandamme P."/>
            <person name="Eisen J.A."/>
            <person name="Garrity G."/>
            <person name="Hugenholtz P."/>
            <person name="Kyrpides N.C."/>
        </authorList>
    </citation>
    <scope>NUCLEOTIDE SEQUENCE [LARGE SCALE GENOMIC DNA]</scope>
    <source>
        <strain evidence="2 3">CV53</strain>
    </source>
</reference>
<keyword evidence="3" id="KW-1185">Reference proteome</keyword>
<dbReference type="EMBL" id="SLVV01000011">
    <property type="protein sequence ID" value="TCN22203.1"/>
    <property type="molecule type" value="Genomic_DNA"/>
</dbReference>
<dbReference type="NCBIfam" id="TIGR03728">
    <property type="entry name" value="glyco_access_1"/>
    <property type="match status" value="1"/>
</dbReference>
<organism evidence="2 3">
    <name type="scientific">Mesobacillus foraminis</name>
    <dbReference type="NCBI Taxonomy" id="279826"/>
    <lineage>
        <taxon>Bacteria</taxon>
        <taxon>Bacillati</taxon>
        <taxon>Bacillota</taxon>
        <taxon>Bacilli</taxon>
        <taxon>Bacillales</taxon>
        <taxon>Bacillaceae</taxon>
        <taxon>Mesobacillus</taxon>
    </lineage>
</organism>
<dbReference type="Pfam" id="PF08759">
    <property type="entry name" value="GT-D"/>
    <property type="match status" value="1"/>
</dbReference>
<gene>
    <name evidence="2" type="ORF">EV146_11140</name>
</gene>
<dbReference type="GO" id="GO:0016740">
    <property type="term" value="F:transferase activity"/>
    <property type="evidence" value="ECO:0007669"/>
    <property type="project" value="UniProtKB-KW"/>
</dbReference>
<dbReference type="Proteomes" id="UP000295689">
    <property type="component" value="Unassembled WGS sequence"/>
</dbReference>
<proteinExistence type="predicted"/>
<name>A0A4R2B773_9BACI</name>
<sequence length="299" mass="35059">MKKILLTIYYKLLDGYELTRVIKNKIISKLIKAPSVRTTDETLAKIIKESYSISRFGDGEFALMNGKGILFQPYHPELGRRLKEIIKSNQEKHLVCIPNVFFTVEWCTEKAKKYWTKYLNNNRSDIYKKLDMKKEYYDALVTRLYIDHKDKSITEKRFKILKQLWENRHIVIVEGDKSRLGIGNDLFVNALSIERILCPSINAFARYDEILKEIKKHNKNKLILIALGPTATVLSYDLLMMEYQALDIGHIDIEYEWFLKKAMEKVPVKNKYIGEIPNGTNIQGILDQRYKNEIIAKVM</sequence>
<evidence type="ECO:0000313" key="3">
    <source>
        <dbReference type="Proteomes" id="UP000295689"/>
    </source>
</evidence>
<comment type="caution">
    <text evidence="2">The sequence shown here is derived from an EMBL/GenBank/DDBJ whole genome shotgun (WGS) entry which is preliminary data.</text>
</comment>
<keyword evidence="2" id="KW-0808">Transferase</keyword>
<protein>
    <submittedName>
        <fullName evidence="2">Glycosyltransferase family protein</fullName>
    </submittedName>
</protein>
<evidence type="ECO:0000313" key="2">
    <source>
        <dbReference type="EMBL" id="TCN22203.1"/>
    </source>
</evidence>
<evidence type="ECO:0000259" key="1">
    <source>
        <dbReference type="Pfam" id="PF08759"/>
    </source>
</evidence>
<dbReference type="InterPro" id="IPR014869">
    <property type="entry name" value="GT-D"/>
</dbReference>
<dbReference type="RefSeq" id="WP_132009879.1">
    <property type="nucleotide sequence ID" value="NZ_JABUHM010000013.1"/>
</dbReference>
<accession>A0A4R2B773</accession>